<dbReference type="Proteomes" id="UP000294927">
    <property type="component" value="Unassembled WGS sequence"/>
</dbReference>
<dbReference type="AlphaFoldDB" id="A0A4R7UY56"/>
<dbReference type="RefSeq" id="WP_133908456.1">
    <property type="nucleotide sequence ID" value="NZ_SOCP01000024.1"/>
</dbReference>
<keyword evidence="3" id="KW-1185">Reference proteome</keyword>
<keyword evidence="2" id="KW-0378">Hydrolase</keyword>
<dbReference type="InterPro" id="IPR029058">
    <property type="entry name" value="AB_hydrolase_fold"/>
</dbReference>
<dbReference type="SUPFAM" id="SSF53474">
    <property type="entry name" value="alpha/beta-Hydrolases"/>
    <property type="match status" value="1"/>
</dbReference>
<reference evidence="2 3" key="1">
    <citation type="submission" date="2019-03" db="EMBL/GenBank/DDBJ databases">
        <title>Genomic Encyclopedia of Archaeal and Bacterial Type Strains, Phase II (KMG-II): from individual species to whole genera.</title>
        <authorList>
            <person name="Goeker M."/>
        </authorList>
    </citation>
    <scope>NUCLEOTIDE SEQUENCE [LARGE SCALE GENOMIC DNA]</scope>
    <source>
        <strain evidence="2 3">DSM 45499</strain>
    </source>
</reference>
<protein>
    <submittedName>
        <fullName evidence="2">Alpha/beta hydrolase family protein</fullName>
    </submittedName>
</protein>
<dbReference type="GO" id="GO:0016787">
    <property type="term" value="F:hydrolase activity"/>
    <property type="evidence" value="ECO:0007669"/>
    <property type="project" value="UniProtKB-KW"/>
</dbReference>
<sequence>MSDPEELYAKLASGDAGRVLATLEPLSAARTALESVELPAVSSWAGDAAVEFARRVTVSRTALSTATGRLTDAMSVVEAVASAYRTMRGAADQAIRAYRSGAPTAEVTEVLTGLRSSYEDVLRSYATVLRGFEPVFTTVAGRPGTMPAGVTIPPPGADPGRVAEWWRSLSQETRDELLASRFDTLGRLRGLPAPVLDRANRRRVESDLATYSGELSDLNERITERALALGLDPSDEGALREDPGLADLLDERLDASRRVDNATSASARVAEATRSGYDTYVLSYDVDGPGLREGTLAIAYGDPDTATNVAVLVPGTLTTLDYGFPNHEAQALRASMDRIEPGNSTIAWLGYDAPTWDTTVATTDDAIDGAASLKADVDGYRAAASVGQHVTVLGHSYGSVAVGYAAMDGLAADDIAFLGSPGVGASSVDQLSPGAGHVWAGVSEHDPIVQATSGSWFTSDGSSVGPYDESFGANQFAVPDESDLVSAHLVYYSDESLSNLADIATGDYDAVTAGPGQEDRMGDLVSDVGVGLVDASGEALHGDWDAAWNELAGTGRELLNDVGDVVIGGTGDLVEAGKSVYDNTLGRLF</sequence>
<evidence type="ECO:0000313" key="3">
    <source>
        <dbReference type="Proteomes" id="UP000294927"/>
    </source>
</evidence>
<name>A0A4R7UY56_9PSEU</name>
<organism evidence="2 3">
    <name type="scientific">Actinophytocola oryzae</name>
    <dbReference type="NCBI Taxonomy" id="502181"/>
    <lineage>
        <taxon>Bacteria</taxon>
        <taxon>Bacillati</taxon>
        <taxon>Actinomycetota</taxon>
        <taxon>Actinomycetes</taxon>
        <taxon>Pseudonocardiales</taxon>
        <taxon>Pseudonocardiaceae</taxon>
    </lineage>
</organism>
<gene>
    <name evidence="2" type="ORF">CLV71_12423</name>
</gene>
<dbReference type="EMBL" id="SOCP01000024">
    <property type="protein sequence ID" value="TDV40006.1"/>
    <property type="molecule type" value="Genomic_DNA"/>
</dbReference>
<evidence type="ECO:0000259" key="1">
    <source>
        <dbReference type="Pfam" id="PF06259"/>
    </source>
</evidence>
<dbReference type="InterPro" id="IPR010427">
    <property type="entry name" value="DUF1023"/>
</dbReference>
<proteinExistence type="predicted"/>
<feature type="domain" description="DUF1023" evidence="1">
    <location>
        <begin position="293"/>
        <end position="450"/>
    </location>
</feature>
<accession>A0A4R7UY56</accession>
<dbReference type="Pfam" id="PF06259">
    <property type="entry name" value="Abhydrolase_8"/>
    <property type="match status" value="1"/>
</dbReference>
<dbReference type="OrthoDB" id="5969911at2"/>
<comment type="caution">
    <text evidence="2">The sequence shown here is derived from an EMBL/GenBank/DDBJ whole genome shotgun (WGS) entry which is preliminary data.</text>
</comment>
<evidence type="ECO:0000313" key="2">
    <source>
        <dbReference type="EMBL" id="TDV40006.1"/>
    </source>
</evidence>